<organism evidence="2 3">
    <name type="scientific">Streptomyces himastatinicus ATCC 53653</name>
    <dbReference type="NCBI Taxonomy" id="457427"/>
    <lineage>
        <taxon>Bacteria</taxon>
        <taxon>Bacillati</taxon>
        <taxon>Actinomycetota</taxon>
        <taxon>Actinomycetes</taxon>
        <taxon>Kitasatosporales</taxon>
        <taxon>Streptomycetaceae</taxon>
        <taxon>Streptomyces</taxon>
        <taxon>Streptomyces violaceusniger group</taxon>
    </lineage>
</organism>
<dbReference type="STRING" id="457427.SSOG_02971"/>
<dbReference type="Proteomes" id="UP000003963">
    <property type="component" value="Unassembled WGS sequence"/>
</dbReference>
<evidence type="ECO:0000256" key="1">
    <source>
        <dbReference type="SAM" id="MobiDB-lite"/>
    </source>
</evidence>
<dbReference type="AlphaFoldDB" id="D9WG41"/>
<evidence type="ECO:0000313" key="3">
    <source>
        <dbReference type="Proteomes" id="UP000003963"/>
    </source>
</evidence>
<dbReference type="HOGENOM" id="CLU_048428_0_0_11"/>
<dbReference type="OrthoDB" id="4763361at2"/>
<reference evidence="2 3" key="1">
    <citation type="submission" date="2009-02" db="EMBL/GenBank/DDBJ databases">
        <title>Annotation of Streptomyces hygroscopicus strain ATCC 53653.</title>
        <authorList>
            <consortium name="The Broad Institute Genome Sequencing Platform"/>
            <consortium name="Broad Institute Microbial Sequencing Center"/>
            <person name="Fischbach M."/>
            <person name="Godfrey P."/>
            <person name="Ward D."/>
            <person name="Young S."/>
            <person name="Zeng Q."/>
            <person name="Koehrsen M."/>
            <person name="Alvarado L."/>
            <person name="Berlin A.M."/>
            <person name="Bochicchio J."/>
            <person name="Borenstein D."/>
            <person name="Chapman S.B."/>
            <person name="Chen Z."/>
            <person name="Engels R."/>
            <person name="Freedman E."/>
            <person name="Gellesch M."/>
            <person name="Goldberg J."/>
            <person name="Griggs A."/>
            <person name="Gujja S."/>
            <person name="Heilman E.R."/>
            <person name="Heiman D.I."/>
            <person name="Hepburn T.A."/>
            <person name="Howarth C."/>
            <person name="Jen D."/>
            <person name="Larson L."/>
            <person name="Lewis B."/>
            <person name="Mehta T."/>
            <person name="Park D."/>
            <person name="Pearson M."/>
            <person name="Richards J."/>
            <person name="Roberts A."/>
            <person name="Saif S."/>
            <person name="Shea T.D."/>
            <person name="Shenoy N."/>
            <person name="Sisk P."/>
            <person name="Stolte C."/>
            <person name="Sykes S.N."/>
            <person name="Thomson T."/>
            <person name="Walk T."/>
            <person name="White J."/>
            <person name="Yandava C."/>
            <person name="Straight P."/>
            <person name="Clardy J."/>
            <person name="Hung D."/>
            <person name="Kolter R."/>
            <person name="Mekalanos J."/>
            <person name="Walker S."/>
            <person name="Walsh C.T."/>
            <person name="Wieland-Brown L.C."/>
            <person name="Haas B."/>
            <person name="Nusbaum C."/>
            <person name="Birren B."/>
        </authorList>
    </citation>
    <scope>NUCLEOTIDE SEQUENCE [LARGE SCALE GENOMIC DNA]</scope>
    <source>
        <strain evidence="2 3">ATCC 53653</strain>
    </source>
</reference>
<sequence length="494" mass="54312">MGTFTYSDLIALNLGKLGTAVDDWKTMVSSLDTLRSDVYDGLVQKSDAARWKGANATVTKDFVRSTAKEFLDLYAEAKSIHGVLLDAHTELVGIQKRVKSLTEEARRGDPARNPPDPGLLVTDGKHGTVLVQEAMCTKEGPTQRTKDRIRWYAETLTGLVAHAAEVDTTVSRALKKSHGGDPYNAGHATYTSLDEEQLPRATRLASLGEDANDKQRAELRRLWQSLSPEARSELWKQQKDGLLAAGLLSPSVKQIAPDGGSGQYGAESPGAAERWTRVKMKLITEGADWTDLPDASRNMEHYLSNSGDPMNLPVDKMMSDDEGFRHHIEDGIRQHQETWRTQALEEFKKNGGQPVAIPVETKNVDYSFDQATNQNWYYAVGSTRSNITGVVTVVTDAHGNPQVGLDYQANAWDRYNWDEGKGVNIGPMDIPDGQMARLHKTGLAQEFDMSGSSSVKHYDLGGDTPNEGPLPGPDKPGREGGRTDPTREQQNANR</sequence>
<dbReference type="RefSeq" id="WP_009715076.1">
    <property type="nucleotide sequence ID" value="NZ_GG657754.1"/>
</dbReference>
<proteinExistence type="predicted"/>
<feature type="region of interest" description="Disordered" evidence="1">
    <location>
        <begin position="102"/>
        <end position="123"/>
    </location>
</feature>
<evidence type="ECO:0000313" key="2">
    <source>
        <dbReference type="EMBL" id="EFL23257.1"/>
    </source>
</evidence>
<keyword evidence="3" id="KW-1185">Reference proteome</keyword>
<feature type="compositionally biased region" description="Basic and acidic residues" evidence="1">
    <location>
        <begin position="475"/>
        <end position="487"/>
    </location>
</feature>
<feature type="region of interest" description="Disordered" evidence="1">
    <location>
        <begin position="449"/>
        <end position="494"/>
    </location>
</feature>
<name>D9WG41_9ACTN</name>
<accession>D9WG41</accession>
<dbReference type="EMBL" id="GG657754">
    <property type="protein sequence ID" value="EFL23257.1"/>
    <property type="molecule type" value="Genomic_DNA"/>
</dbReference>
<gene>
    <name evidence="2" type="ORF">SSOG_02971</name>
</gene>
<protein>
    <submittedName>
        <fullName evidence="2">Uncharacterized protein</fullName>
    </submittedName>
</protein>